<comment type="caution">
    <text evidence="4">Lacks conserved residue(s) required for the propagation of feature annotation.</text>
</comment>
<keyword evidence="4" id="KW-0963">Cytoplasm</keyword>
<comment type="cofactor">
    <cofactor evidence="1 4">
        <name>a divalent metal cation</name>
        <dbReference type="ChEBI" id="CHEBI:60240"/>
    </cofactor>
</comment>
<dbReference type="PANTHER" id="PTHR43213">
    <property type="entry name" value="BIFUNCTIONAL DTTP/UTP PYROPHOSPHATASE/METHYLTRANSFERASE PROTEIN-RELATED"/>
    <property type="match status" value="1"/>
</dbReference>
<gene>
    <name evidence="5" type="ORF">Y10_19150</name>
</gene>
<protein>
    <recommendedName>
        <fullName evidence="4">dTTP/UTP pyrophosphatase</fullName>
        <shortName evidence="4">dTTPase/UTPase</shortName>
        <ecNumber evidence="4">3.6.1.9</ecNumber>
    </recommendedName>
    <alternativeName>
        <fullName evidence="4">Nucleoside triphosphate pyrophosphatase</fullName>
    </alternativeName>
    <alternativeName>
        <fullName evidence="4">Nucleotide pyrophosphatase</fullName>
        <shortName evidence="4">Nucleotide PPase</shortName>
    </alternativeName>
</protein>
<dbReference type="HAMAP" id="MF_00528">
    <property type="entry name" value="Maf"/>
    <property type="match status" value="1"/>
</dbReference>
<evidence type="ECO:0000256" key="1">
    <source>
        <dbReference type="ARBA" id="ARBA00001968"/>
    </source>
</evidence>
<evidence type="ECO:0000313" key="5">
    <source>
        <dbReference type="EMBL" id="GLB49547.1"/>
    </source>
</evidence>
<keyword evidence="3 4" id="KW-0546">Nucleotide metabolism</keyword>
<dbReference type="EMBL" id="BRVO01000002">
    <property type="protein sequence ID" value="GLB49547.1"/>
    <property type="molecule type" value="Genomic_DNA"/>
</dbReference>
<comment type="subcellular location">
    <subcellularLocation>
        <location evidence="4">Cytoplasm</location>
    </subcellularLocation>
</comment>
<evidence type="ECO:0000256" key="2">
    <source>
        <dbReference type="ARBA" id="ARBA00022801"/>
    </source>
</evidence>
<keyword evidence="2 4" id="KW-0378">Hydrolase</keyword>
<evidence type="ECO:0000256" key="3">
    <source>
        <dbReference type="ARBA" id="ARBA00023080"/>
    </source>
</evidence>
<dbReference type="InterPro" id="IPR029001">
    <property type="entry name" value="ITPase-like_fam"/>
</dbReference>
<comment type="similarity">
    <text evidence="4">Belongs to the Maf family. YhdE subfamily.</text>
</comment>
<dbReference type="Proteomes" id="UP001143543">
    <property type="component" value="Unassembled WGS sequence"/>
</dbReference>
<dbReference type="Pfam" id="PF02545">
    <property type="entry name" value="Maf"/>
    <property type="match status" value="1"/>
</dbReference>
<feature type="site" description="Important for substrate specificity" evidence="4">
    <location>
        <position position="161"/>
    </location>
</feature>
<evidence type="ECO:0000313" key="6">
    <source>
        <dbReference type="Proteomes" id="UP001143543"/>
    </source>
</evidence>
<dbReference type="SUPFAM" id="SSF52972">
    <property type="entry name" value="ITPase-like"/>
    <property type="match status" value="1"/>
</dbReference>
<feature type="active site" description="Proton acceptor" evidence="4">
    <location>
        <position position="78"/>
    </location>
</feature>
<keyword evidence="6" id="KW-1185">Reference proteome</keyword>
<sequence>MILDKVISKYNLVLASNSPRRKQFLTDLGVPYSVRTANVEEVYPETLKASEITNYLAKLKAAPLLEDLAKNELLITSDTIVWLNEVALGKPANEKDAFEMISSLSGTSHKVISSVCLSTKQQQIVESVTTKVTFRILTKEEILYYITNFKPFDKAGAYGIQEWIGHIGITSIEGSYNNVVGLPTAQFYQMLQKFI</sequence>
<comment type="function">
    <text evidence="4">Nucleoside triphosphate pyrophosphatase that hydrolyzes dTTP and UTP. May have a dual role in cell division arrest and in preventing the incorporation of modified nucleotides into cellular nucleic acids.</text>
</comment>
<dbReference type="PIRSF" id="PIRSF006305">
    <property type="entry name" value="Maf"/>
    <property type="match status" value="1"/>
</dbReference>
<comment type="catalytic activity">
    <reaction evidence="4">
        <text>dTTP + H2O = dTMP + diphosphate + H(+)</text>
        <dbReference type="Rhea" id="RHEA:28534"/>
        <dbReference type="ChEBI" id="CHEBI:15377"/>
        <dbReference type="ChEBI" id="CHEBI:15378"/>
        <dbReference type="ChEBI" id="CHEBI:33019"/>
        <dbReference type="ChEBI" id="CHEBI:37568"/>
        <dbReference type="ChEBI" id="CHEBI:63528"/>
        <dbReference type="EC" id="3.6.1.9"/>
    </reaction>
</comment>
<reference evidence="5" key="1">
    <citation type="submission" date="2022-07" db="EMBL/GenBank/DDBJ databases">
        <title>Taxonomy of Novel Oxalotrophic and Methylotrophic Bacteria.</title>
        <authorList>
            <person name="Sahin N."/>
            <person name="Tani A."/>
        </authorList>
    </citation>
    <scope>NUCLEOTIDE SEQUENCE</scope>
    <source>
        <strain evidence="5">Y10</strain>
    </source>
</reference>
<dbReference type="RefSeq" id="WP_309297827.1">
    <property type="nucleotide sequence ID" value="NZ_BRVO01000002.1"/>
</dbReference>
<dbReference type="Gene3D" id="3.90.950.10">
    <property type="match status" value="1"/>
</dbReference>
<feature type="site" description="Important for substrate specificity" evidence="4">
    <location>
        <position position="79"/>
    </location>
</feature>
<name>A0ABQ5MJF8_9FLAO</name>
<feature type="site" description="Important for substrate specificity" evidence="4">
    <location>
        <position position="20"/>
    </location>
</feature>
<evidence type="ECO:0000256" key="4">
    <source>
        <dbReference type="HAMAP-Rule" id="MF_00528"/>
    </source>
</evidence>
<comment type="catalytic activity">
    <reaction evidence="4">
        <text>UTP + H2O = UMP + diphosphate + H(+)</text>
        <dbReference type="Rhea" id="RHEA:29395"/>
        <dbReference type="ChEBI" id="CHEBI:15377"/>
        <dbReference type="ChEBI" id="CHEBI:15378"/>
        <dbReference type="ChEBI" id="CHEBI:33019"/>
        <dbReference type="ChEBI" id="CHEBI:46398"/>
        <dbReference type="ChEBI" id="CHEBI:57865"/>
        <dbReference type="EC" id="3.6.1.9"/>
    </reaction>
</comment>
<accession>A0ABQ5MJF8</accession>
<comment type="caution">
    <text evidence="5">The sequence shown here is derived from an EMBL/GenBank/DDBJ whole genome shotgun (WGS) entry which is preliminary data.</text>
</comment>
<proteinExistence type="inferred from homology"/>
<dbReference type="EC" id="3.6.1.9" evidence="4"/>
<organism evidence="5 6">
    <name type="scientific">Neptunitalea lumnitzerae</name>
    <dbReference type="NCBI Taxonomy" id="2965509"/>
    <lineage>
        <taxon>Bacteria</taxon>
        <taxon>Pseudomonadati</taxon>
        <taxon>Bacteroidota</taxon>
        <taxon>Flavobacteriia</taxon>
        <taxon>Flavobacteriales</taxon>
        <taxon>Flavobacteriaceae</taxon>
        <taxon>Neptunitalea</taxon>
    </lineage>
</organism>
<dbReference type="InterPro" id="IPR003697">
    <property type="entry name" value="Maf-like"/>
</dbReference>
<dbReference type="PANTHER" id="PTHR43213:SF5">
    <property type="entry name" value="BIFUNCTIONAL DTTP_UTP PYROPHOSPHATASE_METHYLTRANSFERASE PROTEIN-RELATED"/>
    <property type="match status" value="1"/>
</dbReference>
<dbReference type="NCBIfam" id="TIGR00172">
    <property type="entry name" value="maf"/>
    <property type="match status" value="1"/>
</dbReference>
<dbReference type="CDD" id="cd00555">
    <property type="entry name" value="Maf"/>
    <property type="match status" value="1"/>
</dbReference>